<evidence type="ECO:0000259" key="3">
    <source>
        <dbReference type="SMART" id="SM00642"/>
    </source>
</evidence>
<evidence type="ECO:0000313" key="4">
    <source>
        <dbReference type="EMBL" id="GGB20448.1"/>
    </source>
</evidence>
<accession>A0A8J2XTU6</accession>
<sequence length="963" mass="104954">MRGFLLAVLSCFAGHVATAQLLTTQPLFPVDTSTVTITVDCSKGNQGLFGYSSTGDVYVHVGVITSQSTGPSNWRYVLFTWGTTNPAAHATYLGNNRYQYTISNIRSFFSVPAGEQILRIAILFRNGSGSLKQANSDGSDMFVPVYDGSLATRFLQPPFQPTYNPIPEPIHKTAGDSLPVIYAASKPANLSLYFNGTKIDSVTGQDSEVTTLHLTTAGAQQLIARASDGTTTRADTLSFYVSSATTIANPPSGTKDGINYLPGDTSVILLLYAPHKNKIVVVGDFNNWTQQTAYQMNETPDSNYFWLRIDHLQPATEYAYQYVIDDSITIADYNTEKVLDKAVDPGIPASTYPGLRAFPANAAGNLASVMRTAQPQYSWKVTSFQRPAPASLRIYELLVRDFTSAGTYQALIDTLAYLQRLGVNAIELMPVANFEGASSWGYNPNFYFAPDKVYGPANTLKALIDSCHGRGMAVIMDMVLNHSFGSSPMVQMYWDRINNIPAANSPWFSPYYTHDFDVGYQFNNVSPATAAFRERVIAYWLTNYHIDGYRFDLATGFTKINSCNATGGACNDALWNAYDTTRINIWNTLYAAQQAASPGSYCILEMFSANNERAVYGAGGMMVWNNMSYNYQQSTMGYNTGWDLSGATSAATGIAQAGMVNYQESHDEERLQYKNEQYGNSGASYNIKDTATGLHRDELAAAFWAMIPGPKMLWEFGELGYDYSINWCTSGNVDPSGGCRLSPKPARWDYLADARRKHLHDVYASLFRLNDSFPSLASSGQAQYSLSGVFRTLRVSGNGLSVVVVGNFDVGSQTGQVTFPLSGQWYNYLGTDSILATGSAQSISLNAGEYRVYTSKNLHDTASGAPVTPIPGGAGIRVDPNPATGSGSVIRYSLPVAADVAISVYSMMGNRLGAVDLGRMPAGSYTLTPAQLPVNFNTLAPGIYVLRLDYGQQHVHSSFLVVR</sequence>
<dbReference type="GO" id="GO:0004553">
    <property type="term" value="F:hydrolase activity, hydrolyzing O-glycosyl compounds"/>
    <property type="evidence" value="ECO:0007669"/>
    <property type="project" value="InterPro"/>
</dbReference>
<dbReference type="RefSeq" id="WP_188937040.1">
    <property type="nucleotide sequence ID" value="NZ_BMJC01000006.1"/>
</dbReference>
<reference evidence="4" key="1">
    <citation type="journal article" date="2014" name="Int. J. Syst. Evol. Microbiol.">
        <title>Complete genome sequence of Corynebacterium casei LMG S-19264T (=DSM 44701T), isolated from a smear-ripened cheese.</title>
        <authorList>
            <consortium name="US DOE Joint Genome Institute (JGI-PGF)"/>
            <person name="Walter F."/>
            <person name="Albersmeier A."/>
            <person name="Kalinowski J."/>
            <person name="Ruckert C."/>
        </authorList>
    </citation>
    <scope>NUCLEOTIDE SEQUENCE</scope>
    <source>
        <strain evidence="4">CGMCC 1.15448</strain>
    </source>
</reference>
<dbReference type="Gene3D" id="2.60.40.10">
    <property type="entry name" value="Immunoglobulins"/>
    <property type="match status" value="1"/>
</dbReference>
<dbReference type="Pfam" id="PF00128">
    <property type="entry name" value="Alpha-amylase"/>
    <property type="match status" value="1"/>
</dbReference>
<dbReference type="InterPro" id="IPR006047">
    <property type="entry name" value="GH13_cat_dom"/>
</dbReference>
<comment type="caution">
    <text evidence="4">The sequence shown here is derived from an EMBL/GenBank/DDBJ whole genome shotgun (WGS) entry which is preliminary data.</text>
</comment>
<feature type="signal peptide" evidence="2">
    <location>
        <begin position="1"/>
        <end position="19"/>
    </location>
</feature>
<dbReference type="AlphaFoldDB" id="A0A8J2XTU6"/>
<keyword evidence="5" id="KW-1185">Reference proteome</keyword>
<feature type="domain" description="Glycosyl hydrolase family 13 catalytic" evidence="3">
    <location>
        <begin position="396"/>
        <end position="755"/>
    </location>
</feature>
<dbReference type="SMART" id="SM00642">
    <property type="entry name" value="Aamy"/>
    <property type="match status" value="1"/>
</dbReference>
<dbReference type="InterPro" id="IPR004193">
    <property type="entry name" value="Glyco_hydro_13_N"/>
</dbReference>
<dbReference type="InterPro" id="IPR013783">
    <property type="entry name" value="Ig-like_fold"/>
</dbReference>
<feature type="chain" id="PRO_5035152010" description="Glycosyl hydrolase family 13 catalytic domain-containing protein" evidence="2">
    <location>
        <begin position="20"/>
        <end position="963"/>
    </location>
</feature>
<dbReference type="GO" id="GO:0005975">
    <property type="term" value="P:carbohydrate metabolic process"/>
    <property type="evidence" value="ECO:0007669"/>
    <property type="project" value="InterPro"/>
</dbReference>
<name>A0A8J2XTU6_9BACT</name>
<dbReference type="SUPFAM" id="SSF81296">
    <property type="entry name" value="E set domains"/>
    <property type="match status" value="1"/>
</dbReference>
<organism evidence="4 5">
    <name type="scientific">Puia dinghuensis</name>
    <dbReference type="NCBI Taxonomy" id="1792502"/>
    <lineage>
        <taxon>Bacteria</taxon>
        <taxon>Pseudomonadati</taxon>
        <taxon>Bacteroidota</taxon>
        <taxon>Chitinophagia</taxon>
        <taxon>Chitinophagales</taxon>
        <taxon>Chitinophagaceae</taxon>
        <taxon>Puia</taxon>
    </lineage>
</organism>
<protein>
    <recommendedName>
        <fullName evidence="3">Glycosyl hydrolase family 13 catalytic domain-containing protein</fullName>
    </recommendedName>
</protein>
<dbReference type="CDD" id="cd11350">
    <property type="entry name" value="AmyAc_4"/>
    <property type="match status" value="1"/>
</dbReference>
<dbReference type="InterPro" id="IPR017853">
    <property type="entry name" value="GH"/>
</dbReference>
<evidence type="ECO:0000313" key="5">
    <source>
        <dbReference type="Proteomes" id="UP000607559"/>
    </source>
</evidence>
<keyword evidence="2" id="KW-0732">Signal</keyword>
<proteinExistence type="inferred from homology"/>
<reference evidence="4" key="2">
    <citation type="submission" date="2020-09" db="EMBL/GenBank/DDBJ databases">
        <authorList>
            <person name="Sun Q."/>
            <person name="Zhou Y."/>
        </authorList>
    </citation>
    <scope>NUCLEOTIDE SEQUENCE</scope>
    <source>
        <strain evidence="4">CGMCC 1.15448</strain>
    </source>
</reference>
<evidence type="ECO:0000256" key="1">
    <source>
        <dbReference type="ARBA" id="ARBA00008061"/>
    </source>
</evidence>
<evidence type="ECO:0000256" key="2">
    <source>
        <dbReference type="SAM" id="SignalP"/>
    </source>
</evidence>
<dbReference type="Pfam" id="PF02922">
    <property type="entry name" value="CBM_48"/>
    <property type="match status" value="1"/>
</dbReference>
<dbReference type="EMBL" id="BMJC01000006">
    <property type="protein sequence ID" value="GGB20448.1"/>
    <property type="molecule type" value="Genomic_DNA"/>
</dbReference>
<dbReference type="SUPFAM" id="SSF51445">
    <property type="entry name" value="(Trans)glycosidases"/>
    <property type="match status" value="1"/>
</dbReference>
<dbReference type="Proteomes" id="UP000607559">
    <property type="component" value="Unassembled WGS sequence"/>
</dbReference>
<dbReference type="PANTHER" id="PTHR43002">
    <property type="entry name" value="GLYCOGEN DEBRANCHING ENZYME"/>
    <property type="match status" value="1"/>
</dbReference>
<gene>
    <name evidence="4" type="ORF">GCM10011511_50210</name>
</gene>
<comment type="similarity">
    <text evidence="1">Belongs to the glycosyl hydrolase 13 family.</text>
</comment>
<dbReference type="Gene3D" id="3.20.20.80">
    <property type="entry name" value="Glycosidases"/>
    <property type="match status" value="1"/>
</dbReference>
<dbReference type="InterPro" id="IPR014756">
    <property type="entry name" value="Ig_E-set"/>
</dbReference>